<organism evidence="6 7">
    <name type="scientific">Christiangramia antarctica</name>
    <dbReference type="NCBI Taxonomy" id="2058158"/>
    <lineage>
        <taxon>Bacteria</taxon>
        <taxon>Pseudomonadati</taxon>
        <taxon>Bacteroidota</taxon>
        <taxon>Flavobacteriia</taxon>
        <taxon>Flavobacteriales</taxon>
        <taxon>Flavobacteriaceae</taxon>
        <taxon>Christiangramia</taxon>
    </lineage>
</organism>
<feature type="transmembrane region" description="Helical" evidence="5">
    <location>
        <begin position="100"/>
        <end position="118"/>
    </location>
</feature>
<evidence type="ECO:0000256" key="3">
    <source>
        <dbReference type="ARBA" id="ARBA00022989"/>
    </source>
</evidence>
<proteinExistence type="inferred from homology"/>
<keyword evidence="4 5" id="KW-0472">Membrane</keyword>
<comment type="caution">
    <text evidence="6">The sequence shown here is derived from an EMBL/GenBank/DDBJ whole genome shotgun (WGS) entry which is preliminary data.</text>
</comment>
<accession>A0ABW5X9R9</accession>
<comment type="subcellular location">
    <subcellularLocation>
        <location evidence="5">Cell membrane</location>
        <topology evidence="5">Multi-pass membrane protein</topology>
    </subcellularLocation>
    <subcellularLocation>
        <location evidence="1">Membrane</location>
        <topology evidence="1">Multi-pass membrane protein</topology>
    </subcellularLocation>
</comment>
<feature type="transmembrane region" description="Helical" evidence="5">
    <location>
        <begin position="207"/>
        <end position="224"/>
    </location>
</feature>
<dbReference type="PANTHER" id="PTHR43701">
    <property type="entry name" value="MEMBRANE TRANSPORTER PROTEIN MJ0441-RELATED"/>
    <property type="match status" value="1"/>
</dbReference>
<evidence type="ECO:0000256" key="5">
    <source>
        <dbReference type="RuleBase" id="RU363041"/>
    </source>
</evidence>
<evidence type="ECO:0000256" key="4">
    <source>
        <dbReference type="ARBA" id="ARBA00023136"/>
    </source>
</evidence>
<keyword evidence="3 5" id="KW-1133">Transmembrane helix</keyword>
<protein>
    <recommendedName>
        <fullName evidence="5">Probable membrane transporter protein</fullName>
    </recommendedName>
</protein>
<keyword evidence="5" id="KW-1003">Cell membrane</keyword>
<dbReference type="Pfam" id="PF01925">
    <property type="entry name" value="TauE"/>
    <property type="match status" value="1"/>
</dbReference>
<evidence type="ECO:0000313" key="6">
    <source>
        <dbReference type="EMBL" id="MFD2834118.1"/>
    </source>
</evidence>
<dbReference type="RefSeq" id="WP_251740892.1">
    <property type="nucleotide sequence ID" value="NZ_JBHUOJ010000027.1"/>
</dbReference>
<feature type="transmembrane region" description="Helical" evidence="5">
    <location>
        <begin position="236"/>
        <end position="255"/>
    </location>
</feature>
<reference evidence="7" key="1">
    <citation type="journal article" date="2019" name="Int. J. Syst. Evol. Microbiol.">
        <title>The Global Catalogue of Microorganisms (GCM) 10K type strain sequencing project: providing services to taxonomists for standard genome sequencing and annotation.</title>
        <authorList>
            <consortium name="The Broad Institute Genomics Platform"/>
            <consortium name="The Broad Institute Genome Sequencing Center for Infectious Disease"/>
            <person name="Wu L."/>
            <person name="Ma J."/>
        </authorList>
    </citation>
    <scope>NUCLEOTIDE SEQUENCE [LARGE SCALE GENOMIC DNA]</scope>
    <source>
        <strain evidence="7">KCTC 52925</strain>
    </source>
</reference>
<keyword evidence="2 5" id="KW-0812">Transmembrane</keyword>
<dbReference type="EMBL" id="JBHUOJ010000027">
    <property type="protein sequence ID" value="MFD2834118.1"/>
    <property type="molecule type" value="Genomic_DNA"/>
</dbReference>
<feature type="transmembrane region" description="Helical" evidence="5">
    <location>
        <begin position="173"/>
        <end position="195"/>
    </location>
</feature>
<dbReference type="PANTHER" id="PTHR43701:SF5">
    <property type="entry name" value="MEMBRANE TRANSPORTER PROTEIN-RELATED"/>
    <property type="match status" value="1"/>
</dbReference>
<keyword evidence="7" id="KW-1185">Reference proteome</keyword>
<sequence length="258" mass="27960">MSLANADLLLICLGFFVIATLYSSIGFGGGSSYLALLTLFFVSFFTIRSSGLICNLIVVSGSTFLYYKNGYFNLKKFLPFIITSIPLAFLGATFRLKEEVFFSILGVALVFSAIFLTWQTLNDKNTDEKIKKYPAFFPYLIGGAIGLLSGLVGIGGGIFLAPVLNHLKWDKSITIAALASFFILVNSVSGLGGLISNNTLEIPLPEILFLAVAVFLGGQLGIRLSLKKLTGKSIKLFTAMLVFIVGMRVLIVNGIQFF</sequence>
<gene>
    <name evidence="6" type="ORF">ACFSYS_12550</name>
</gene>
<dbReference type="InterPro" id="IPR002781">
    <property type="entry name" value="TM_pro_TauE-like"/>
</dbReference>
<evidence type="ECO:0000256" key="2">
    <source>
        <dbReference type="ARBA" id="ARBA00022692"/>
    </source>
</evidence>
<name>A0ABW5X9R9_9FLAO</name>
<dbReference type="Proteomes" id="UP001597438">
    <property type="component" value="Unassembled WGS sequence"/>
</dbReference>
<comment type="similarity">
    <text evidence="5">Belongs to the 4-toluene sulfonate uptake permease (TSUP) (TC 2.A.102) family.</text>
</comment>
<feature type="transmembrane region" description="Helical" evidence="5">
    <location>
        <begin position="33"/>
        <end position="65"/>
    </location>
</feature>
<dbReference type="InterPro" id="IPR051598">
    <property type="entry name" value="TSUP/Inactive_protease-like"/>
</dbReference>
<feature type="transmembrane region" description="Helical" evidence="5">
    <location>
        <begin position="139"/>
        <end position="161"/>
    </location>
</feature>
<feature type="transmembrane region" description="Helical" evidence="5">
    <location>
        <begin position="77"/>
        <end position="94"/>
    </location>
</feature>
<evidence type="ECO:0000313" key="7">
    <source>
        <dbReference type="Proteomes" id="UP001597438"/>
    </source>
</evidence>
<evidence type="ECO:0000256" key="1">
    <source>
        <dbReference type="ARBA" id="ARBA00004141"/>
    </source>
</evidence>